<organism evidence="4">
    <name type="scientific">Onchocerca ochengi</name>
    <name type="common">Filarial nematode worm</name>
    <dbReference type="NCBI Taxonomy" id="42157"/>
    <lineage>
        <taxon>Eukaryota</taxon>
        <taxon>Metazoa</taxon>
        <taxon>Ecdysozoa</taxon>
        <taxon>Nematoda</taxon>
        <taxon>Chromadorea</taxon>
        <taxon>Rhabditida</taxon>
        <taxon>Spirurina</taxon>
        <taxon>Spiruromorpha</taxon>
        <taxon>Filarioidea</taxon>
        <taxon>Onchocercidae</taxon>
        <taxon>Onchocerca</taxon>
    </lineage>
</organism>
<proteinExistence type="predicted"/>
<reference evidence="2 3" key="2">
    <citation type="submission" date="2018-08" db="EMBL/GenBank/DDBJ databases">
        <authorList>
            <person name="Laetsch R D."/>
            <person name="Stevens L."/>
            <person name="Kumar S."/>
            <person name="Blaxter L. M."/>
        </authorList>
    </citation>
    <scope>NUCLEOTIDE SEQUENCE [LARGE SCALE GENOMIC DNA]</scope>
</reference>
<dbReference type="EMBL" id="UYRW01014853">
    <property type="protein sequence ID" value="VDN01347.1"/>
    <property type="molecule type" value="Genomic_DNA"/>
</dbReference>
<gene>
    <name evidence="2" type="ORF">NOO_LOCUS13358</name>
</gene>
<feature type="region of interest" description="Disordered" evidence="1">
    <location>
        <begin position="33"/>
        <end position="52"/>
    </location>
</feature>
<dbReference type="Proteomes" id="UP000271087">
    <property type="component" value="Unassembled WGS sequence"/>
</dbReference>
<protein>
    <submittedName>
        <fullName evidence="2 4">Uncharacterized protein</fullName>
    </submittedName>
</protein>
<accession>A0A182EYV0</accession>
<evidence type="ECO:0000313" key="2">
    <source>
        <dbReference type="EMBL" id="VDN01347.1"/>
    </source>
</evidence>
<dbReference type="WBParaSite" id="nOo.2.0.1.t13358-RA">
    <property type="protein sequence ID" value="nOo.2.0.1.t13358-RA"/>
    <property type="gene ID" value="nOo.2.0.1.g13358"/>
</dbReference>
<name>A0A182EYV0_ONCOC</name>
<evidence type="ECO:0000256" key="1">
    <source>
        <dbReference type="SAM" id="MobiDB-lite"/>
    </source>
</evidence>
<sequence>MNCVDTISVPNNVIWNHEFHFQLSRSLCSERSRSEAAGRNRPARSRASSSLAAHHSARISTIPHLYPSFADARSSLVGFTTNRCLRFAARIRWSKLDLLRGIIWTN</sequence>
<dbReference type="AlphaFoldDB" id="A0A182EYV0"/>
<feature type="compositionally biased region" description="Low complexity" evidence="1">
    <location>
        <begin position="39"/>
        <end position="52"/>
    </location>
</feature>
<evidence type="ECO:0000313" key="4">
    <source>
        <dbReference type="WBParaSite" id="nOo.2.0.1.t13358-RA"/>
    </source>
</evidence>
<reference evidence="4" key="1">
    <citation type="submission" date="2016-06" db="UniProtKB">
        <authorList>
            <consortium name="WormBaseParasite"/>
        </authorList>
    </citation>
    <scope>IDENTIFICATION</scope>
</reference>
<evidence type="ECO:0000313" key="3">
    <source>
        <dbReference type="Proteomes" id="UP000271087"/>
    </source>
</evidence>
<keyword evidence="3" id="KW-1185">Reference proteome</keyword>